<dbReference type="AlphaFoldDB" id="A0A3M7QP04"/>
<gene>
    <name evidence="2" type="ORF">BpHYR1_039176</name>
</gene>
<dbReference type="Proteomes" id="UP000276133">
    <property type="component" value="Unassembled WGS sequence"/>
</dbReference>
<evidence type="ECO:0000313" key="3">
    <source>
        <dbReference type="Proteomes" id="UP000276133"/>
    </source>
</evidence>
<accession>A0A3M7QP04</accession>
<evidence type="ECO:0000313" key="2">
    <source>
        <dbReference type="EMBL" id="RNA12804.1"/>
    </source>
</evidence>
<sequence>MYSMVCDMMIMIIKEQIKHLKDKDLSREGIWVFCIVKTFLEIGILIIKIFLVFEDSILVEFLCVDSFGKKKSFMFKPNIVDTKISLSLNTCLIRLFWRILSYILLLKTSFEFLDTFKCSNGTRNDKD</sequence>
<reference evidence="2 3" key="1">
    <citation type="journal article" date="2018" name="Sci. Rep.">
        <title>Genomic signatures of local adaptation to the degree of environmental predictability in rotifers.</title>
        <authorList>
            <person name="Franch-Gras L."/>
            <person name="Hahn C."/>
            <person name="Garcia-Roger E.M."/>
            <person name="Carmona M.J."/>
            <person name="Serra M."/>
            <person name="Gomez A."/>
        </authorList>
    </citation>
    <scope>NUCLEOTIDE SEQUENCE [LARGE SCALE GENOMIC DNA]</scope>
    <source>
        <strain evidence="2">HYR1</strain>
    </source>
</reference>
<dbReference type="EMBL" id="REGN01005611">
    <property type="protein sequence ID" value="RNA12804.1"/>
    <property type="molecule type" value="Genomic_DNA"/>
</dbReference>
<name>A0A3M7QP04_BRAPC</name>
<protein>
    <submittedName>
        <fullName evidence="2">Uncharacterized protein</fullName>
    </submittedName>
</protein>
<feature type="transmembrane region" description="Helical" evidence="1">
    <location>
        <begin position="30"/>
        <end position="53"/>
    </location>
</feature>
<keyword evidence="3" id="KW-1185">Reference proteome</keyword>
<proteinExistence type="predicted"/>
<organism evidence="2 3">
    <name type="scientific">Brachionus plicatilis</name>
    <name type="common">Marine rotifer</name>
    <name type="synonym">Brachionus muelleri</name>
    <dbReference type="NCBI Taxonomy" id="10195"/>
    <lineage>
        <taxon>Eukaryota</taxon>
        <taxon>Metazoa</taxon>
        <taxon>Spiralia</taxon>
        <taxon>Gnathifera</taxon>
        <taxon>Rotifera</taxon>
        <taxon>Eurotatoria</taxon>
        <taxon>Monogononta</taxon>
        <taxon>Pseudotrocha</taxon>
        <taxon>Ploima</taxon>
        <taxon>Brachionidae</taxon>
        <taxon>Brachionus</taxon>
    </lineage>
</organism>
<keyword evidence="1" id="KW-0812">Transmembrane</keyword>
<keyword evidence="1" id="KW-1133">Transmembrane helix</keyword>
<keyword evidence="1" id="KW-0472">Membrane</keyword>
<comment type="caution">
    <text evidence="2">The sequence shown here is derived from an EMBL/GenBank/DDBJ whole genome shotgun (WGS) entry which is preliminary data.</text>
</comment>
<evidence type="ECO:0000256" key="1">
    <source>
        <dbReference type="SAM" id="Phobius"/>
    </source>
</evidence>